<dbReference type="Proteomes" id="UP000644441">
    <property type="component" value="Unassembled WGS sequence"/>
</dbReference>
<feature type="signal peptide" evidence="1">
    <location>
        <begin position="1"/>
        <end position="18"/>
    </location>
</feature>
<dbReference type="InterPro" id="IPR009420">
    <property type="entry name" value="FlhE"/>
</dbReference>
<sequence>MNKVAGLLLLLLWSPLPAAPGSWQSPLAELRLAVAGRFYHSEPATPPPIAAGENIVRVGWRYRLPAGRRVQAWLCQGEQCVPLGSARRGHFLAPPAWRVTRPLRLRFRLPAGERRAVTVGAPRLTVEYR</sequence>
<protein>
    <submittedName>
        <fullName evidence="2">Flagellar protein</fullName>
    </submittedName>
</protein>
<name>A0ABS0AKH4_9GAMM</name>
<feature type="chain" id="PRO_5045479918" evidence="1">
    <location>
        <begin position="19"/>
        <end position="129"/>
    </location>
</feature>
<keyword evidence="3" id="KW-1185">Reference proteome</keyword>
<keyword evidence="2" id="KW-0966">Cell projection</keyword>
<comment type="caution">
    <text evidence="2">The sequence shown here is derived from an EMBL/GenBank/DDBJ whole genome shotgun (WGS) entry which is preliminary data.</text>
</comment>
<evidence type="ECO:0000313" key="3">
    <source>
        <dbReference type="Proteomes" id="UP000644441"/>
    </source>
</evidence>
<reference evidence="2 3" key="1">
    <citation type="submission" date="2012-09" db="EMBL/GenBank/DDBJ databases">
        <title>Genome Sequence of alkane-degrading Bacterium Alcanivorax venustensis ISO4.</title>
        <authorList>
            <person name="Lai Q."/>
            <person name="Shao Z."/>
        </authorList>
    </citation>
    <scope>NUCLEOTIDE SEQUENCE [LARGE SCALE GENOMIC DNA]</scope>
    <source>
        <strain evidence="2 3">ISO4</strain>
    </source>
</reference>
<gene>
    <name evidence="2" type="ORF">ISO4_03031</name>
</gene>
<evidence type="ECO:0000313" key="2">
    <source>
        <dbReference type="EMBL" id="MBF5054429.1"/>
    </source>
</evidence>
<dbReference type="Pfam" id="PF06366">
    <property type="entry name" value="FlhE"/>
    <property type="match status" value="1"/>
</dbReference>
<keyword evidence="1" id="KW-0732">Signal</keyword>
<evidence type="ECO:0000256" key="1">
    <source>
        <dbReference type="SAM" id="SignalP"/>
    </source>
</evidence>
<dbReference type="RefSeq" id="WP_194856776.1">
    <property type="nucleotide sequence ID" value="NZ_ARXR01000044.1"/>
</dbReference>
<dbReference type="EMBL" id="ARXR01000044">
    <property type="protein sequence ID" value="MBF5054429.1"/>
    <property type="molecule type" value="Genomic_DNA"/>
</dbReference>
<proteinExistence type="predicted"/>
<accession>A0ABS0AKH4</accession>
<organism evidence="2 3">
    <name type="scientific">Alloalcanivorax venustensis ISO4</name>
    <dbReference type="NCBI Taxonomy" id="1177184"/>
    <lineage>
        <taxon>Bacteria</taxon>
        <taxon>Pseudomonadati</taxon>
        <taxon>Pseudomonadota</taxon>
        <taxon>Gammaproteobacteria</taxon>
        <taxon>Oceanospirillales</taxon>
        <taxon>Alcanivoracaceae</taxon>
        <taxon>Alloalcanivorax</taxon>
    </lineage>
</organism>
<keyword evidence="2" id="KW-0969">Cilium</keyword>
<keyword evidence="2" id="KW-0282">Flagellum</keyword>